<evidence type="ECO:0000313" key="1">
    <source>
        <dbReference type="Proteomes" id="UP000035680"/>
    </source>
</evidence>
<dbReference type="Gene3D" id="3.30.420.10">
    <property type="entry name" value="Ribonuclease H-like superfamily/Ribonuclease H"/>
    <property type="match status" value="1"/>
</dbReference>
<reference evidence="1" key="1">
    <citation type="submission" date="2014-07" db="EMBL/GenBank/DDBJ databases">
        <authorList>
            <person name="Martin A.A"/>
            <person name="De Silva N."/>
        </authorList>
    </citation>
    <scope>NUCLEOTIDE SEQUENCE</scope>
</reference>
<reference evidence="2" key="2">
    <citation type="submission" date="2015-08" db="UniProtKB">
        <authorList>
            <consortium name="WormBaseParasite"/>
        </authorList>
    </citation>
    <scope>IDENTIFICATION</scope>
</reference>
<evidence type="ECO:0000313" key="2">
    <source>
        <dbReference type="WBParaSite" id="SVE_0830000.1"/>
    </source>
</evidence>
<dbReference type="Proteomes" id="UP000035680">
    <property type="component" value="Unassembled WGS sequence"/>
</dbReference>
<name>A0A0K0FHD8_STRVS</name>
<organism evidence="1 2">
    <name type="scientific">Strongyloides venezuelensis</name>
    <name type="common">Threadworm</name>
    <dbReference type="NCBI Taxonomy" id="75913"/>
    <lineage>
        <taxon>Eukaryota</taxon>
        <taxon>Metazoa</taxon>
        <taxon>Ecdysozoa</taxon>
        <taxon>Nematoda</taxon>
        <taxon>Chromadorea</taxon>
        <taxon>Rhabditida</taxon>
        <taxon>Tylenchina</taxon>
        <taxon>Panagrolaimomorpha</taxon>
        <taxon>Strongyloidoidea</taxon>
        <taxon>Strongyloididae</taxon>
        <taxon>Strongyloides</taxon>
    </lineage>
</organism>
<dbReference type="STRING" id="75913.A0A0K0FHD8"/>
<dbReference type="InterPro" id="IPR036397">
    <property type="entry name" value="RNaseH_sf"/>
</dbReference>
<proteinExistence type="predicted"/>
<dbReference type="WBParaSite" id="SVE_0830000.1">
    <property type="protein sequence ID" value="SVE_0830000.1"/>
    <property type="gene ID" value="SVE_0830000"/>
</dbReference>
<accession>A0A0K0FHD8</accession>
<dbReference type="GO" id="GO:0003676">
    <property type="term" value="F:nucleic acid binding"/>
    <property type="evidence" value="ECO:0007669"/>
    <property type="project" value="InterPro"/>
</dbReference>
<sequence length="187" mass="21524">MSDKVNTLVKSNSKVSLIAVCKHFGIPAFKSLSKFKLAVQLVEESNGIISIYGVPYEYHNPEIERAFHIFRAIYGKLLVKSQEVQENLNKVAHIVNTAEHKYLQCSPNTLVLRYNPRLRADNLMNLKIDNDKEWKDRPSYPVNSEFNEEQKVYCRGHKLHPRIEKGKILYKDNGVTKIQPGGNNDKK</sequence>
<dbReference type="AlphaFoldDB" id="A0A0K0FHD8"/>
<keyword evidence="1" id="KW-1185">Reference proteome</keyword>
<protein>
    <submittedName>
        <fullName evidence="2">Integrase catalytic domain-containing protein</fullName>
    </submittedName>
</protein>